<accession>A0A501PCQ6</accession>
<proteinExistence type="inferred from homology"/>
<dbReference type="GO" id="GO:0006508">
    <property type="term" value="P:proteolysis"/>
    <property type="evidence" value="ECO:0007669"/>
    <property type="project" value="InterPro"/>
</dbReference>
<dbReference type="InterPro" id="IPR050821">
    <property type="entry name" value="Cytosolic_carboxypeptidase"/>
</dbReference>
<dbReference type="Pfam" id="PF00246">
    <property type="entry name" value="Peptidase_M14"/>
    <property type="match status" value="1"/>
</dbReference>
<dbReference type="CDD" id="cd06237">
    <property type="entry name" value="M14_Nna1-like"/>
    <property type="match status" value="1"/>
</dbReference>
<dbReference type="Proteomes" id="UP000319148">
    <property type="component" value="Unassembled WGS sequence"/>
</dbReference>
<evidence type="ECO:0000256" key="2">
    <source>
        <dbReference type="PROSITE-ProRule" id="PRU01379"/>
    </source>
</evidence>
<dbReference type="GO" id="GO:0008270">
    <property type="term" value="F:zinc ion binding"/>
    <property type="evidence" value="ECO:0007669"/>
    <property type="project" value="InterPro"/>
</dbReference>
<keyword evidence="6" id="KW-1185">Reference proteome</keyword>
<organism evidence="5 6">
    <name type="scientific">Emcibacter nanhaiensis</name>
    <dbReference type="NCBI Taxonomy" id="1505037"/>
    <lineage>
        <taxon>Bacteria</taxon>
        <taxon>Pseudomonadati</taxon>
        <taxon>Pseudomonadota</taxon>
        <taxon>Alphaproteobacteria</taxon>
        <taxon>Emcibacterales</taxon>
        <taxon>Emcibacteraceae</taxon>
        <taxon>Emcibacter</taxon>
    </lineage>
</organism>
<dbReference type="OrthoDB" id="6221272at2"/>
<reference evidence="6" key="1">
    <citation type="submission" date="2019-06" db="EMBL/GenBank/DDBJ databases">
        <title>The complete genome of Emcibacter congregatus ZYLT.</title>
        <authorList>
            <person name="Zhao Z."/>
        </authorList>
    </citation>
    <scope>NUCLEOTIDE SEQUENCE [LARGE SCALE GENOMIC DNA]</scope>
    <source>
        <strain evidence="6">MCCC 1A06723</strain>
    </source>
</reference>
<dbReference type="Gene3D" id="3.40.630.10">
    <property type="entry name" value="Zn peptidases"/>
    <property type="match status" value="1"/>
</dbReference>
<dbReference type="SUPFAM" id="SSF53187">
    <property type="entry name" value="Zn-dependent exopeptidases"/>
    <property type="match status" value="1"/>
</dbReference>
<dbReference type="GO" id="GO:0004181">
    <property type="term" value="F:metallocarboxypeptidase activity"/>
    <property type="evidence" value="ECO:0007669"/>
    <property type="project" value="InterPro"/>
</dbReference>
<feature type="active site" description="Proton donor/acceptor" evidence="2">
    <location>
        <position position="366"/>
    </location>
</feature>
<name>A0A501PCQ6_9PROT</name>
<comment type="similarity">
    <text evidence="2">Belongs to the peptidase M14 family.</text>
</comment>
<dbReference type="SMART" id="SM00631">
    <property type="entry name" value="Zn_pept"/>
    <property type="match status" value="1"/>
</dbReference>
<protein>
    <submittedName>
        <fullName evidence="5">Peptidase M14</fullName>
    </submittedName>
</protein>
<comment type="caution">
    <text evidence="5">The sequence shown here is derived from an EMBL/GenBank/DDBJ whole genome shotgun (WGS) entry which is preliminary data.</text>
</comment>
<dbReference type="PANTHER" id="PTHR12756:SF11">
    <property type="entry name" value="CYTOSOLIC CARBOXYPEPTIDASE 1"/>
    <property type="match status" value="1"/>
</dbReference>
<evidence type="ECO:0000256" key="3">
    <source>
        <dbReference type="SAM" id="SignalP"/>
    </source>
</evidence>
<gene>
    <name evidence="5" type="ORF">FIV46_17010</name>
</gene>
<feature type="signal peptide" evidence="3">
    <location>
        <begin position="1"/>
        <end position="27"/>
    </location>
</feature>
<dbReference type="AlphaFoldDB" id="A0A501PCQ6"/>
<evidence type="ECO:0000313" key="6">
    <source>
        <dbReference type="Proteomes" id="UP000319148"/>
    </source>
</evidence>
<feature type="domain" description="Peptidase M14" evidence="4">
    <location>
        <begin position="146"/>
        <end position="388"/>
    </location>
</feature>
<dbReference type="PANTHER" id="PTHR12756">
    <property type="entry name" value="CYTOSOLIC CARBOXYPEPTIDASE"/>
    <property type="match status" value="1"/>
</dbReference>
<feature type="chain" id="PRO_5021319722" evidence="3">
    <location>
        <begin position="28"/>
        <end position="394"/>
    </location>
</feature>
<dbReference type="EMBL" id="VFIY01000018">
    <property type="protein sequence ID" value="TPD57802.1"/>
    <property type="molecule type" value="Genomic_DNA"/>
</dbReference>
<dbReference type="PROSITE" id="PS52035">
    <property type="entry name" value="PEPTIDASE_M14"/>
    <property type="match status" value="1"/>
</dbReference>
<evidence type="ECO:0000313" key="5">
    <source>
        <dbReference type="EMBL" id="TPD57802.1"/>
    </source>
</evidence>
<sequence>MAAMIKMPKQLLLLSLILCGFLQPVYAENAVCIFDDVEFKTDFPTARLNGCREKDGEYFLTIKPEKKPINPSPWYAFRVISEDTGRIAITLNYEVGKHRYWPKFSINGRDWYRVNENDLEIAEDGRSARITVKVKAEEPLWIAGQEIFTSRQHTLWMLSAARTHDFLDIYDLGKSSGNREIYKLESRAASPEARTILLLGRQHPPEVTGALAMVPFMEALFADTELARHFRARYRIVAIPNLNPDGVALGNWRGNKNGQDLNRDWGRFTQPETELVRREMTRFGEGRDGALALMLDFHSTWENLLYTQPEAEPTQPENFAAAWHQAVMARAGDIPFRLAPEDSDLEKGTSKGYFYAAYGIPAITYEMADDADRDNIHRLATIAAEEMMKIMLAD</sequence>
<evidence type="ECO:0000256" key="1">
    <source>
        <dbReference type="ARBA" id="ARBA00001947"/>
    </source>
</evidence>
<evidence type="ECO:0000259" key="4">
    <source>
        <dbReference type="PROSITE" id="PS52035"/>
    </source>
</evidence>
<dbReference type="InterPro" id="IPR000834">
    <property type="entry name" value="Peptidase_M14"/>
</dbReference>
<keyword evidence="3" id="KW-0732">Signal</keyword>
<comment type="cofactor">
    <cofactor evidence="1">
        <name>Zn(2+)</name>
        <dbReference type="ChEBI" id="CHEBI:29105"/>
    </cofactor>
</comment>